<comment type="caution">
    <text evidence="1">The sequence shown here is derived from an EMBL/GenBank/DDBJ whole genome shotgun (WGS) entry which is preliminary data.</text>
</comment>
<proteinExistence type="predicted"/>
<keyword evidence="2" id="KW-1185">Reference proteome</keyword>
<dbReference type="Proteomes" id="UP000186922">
    <property type="component" value="Unassembled WGS sequence"/>
</dbReference>
<protein>
    <submittedName>
        <fullName evidence="1">Uncharacterized protein</fullName>
    </submittedName>
</protein>
<sequence length="68" mass="7705">MNSVNPFNILKLLWMDYEQDFQPNDFPSDHDKLLNALFKGAVGLLLRFTPESMSAITGGEQTRTEDEG</sequence>
<dbReference type="AlphaFoldDB" id="A0A1D1VR53"/>
<evidence type="ECO:0000313" key="1">
    <source>
        <dbReference type="EMBL" id="GAV04042.1"/>
    </source>
</evidence>
<accession>A0A1D1VR53</accession>
<evidence type="ECO:0000313" key="2">
    <source>
        <dbReference type="Proteomes" id="UP000186922"/>
    </source>
</evidence>
<organism evidence="1 2">
    <name type="scientific">Ramazzottius varieornatus</name>
    <name type="common">Water bear</name>
    <name type="synonym">Tardigrade</name>
    <dbReference type="NCBI Taxonomy" id="947166"/>
    <lineage>
        <taxon>Eukaryota</taxon>
        <taxon>Metazoa</taxon>
        <taxon>Ecdysozoa</taxon>
        <taxon>Tardigrada</taxon>
        <taxon>Eutardigrada</taxon>
        <taxon>Parachela</taxon>
        <taxon>Hypsibioidea</taxon>
        <taxon>Ramazzottiidae</taxon>
        <taxon>Ramazzottius</taxon>
    </lineage>
</organism>
<reference evidence="1 2" key="1">
    <citation type="journal article" date="2016" name="Nat. Commun.">
        <title>Extremotolerant tardigrade genome and improved radiotolerance of human cultured cells by tardigrade-unique protein.</title>
        <authorList>
            <person name="Hashimoto T."/>
            <person name="Horikawa D.D."/>
            <person name="Saito Y."/>
            <person name="Kuwahara H."/>
            <person name="Kozuka-Hata H."/>
            <person name="Shin-I T."/>
            <person name="Minakuchi Y."/>
            <person name="Ohishi K."/>
            <person name="Motoyama A."/>
            <person name="Aizu T."/>
            <person name="Enomoto A."/>
            <person name="Kondo K."/>
            <person name="Tanaka S."/>
            <person name="Hara Y."/>
            <person name="Koshikawa S."/>
            <person name="Sagara H."/>
            <person name="Miura T."/>
            <person name="Yokobori S."/>
            <person name="Miyagawa K."/>
            <person name="Suzuki Y."/>
            <person name="Kubo T."/>
            <person name="Oyama M."/>
            <person name="Kohara Y."/>
            <person name="Fujiyama A."/>
            <person name="Arakawa K."/>
            <person name="Katayama T."/>
            <person name="Toyoda A."/>
            <person name="Kunieda T."/>
        </authorList>
    </citation>
    <scope>NUCLEOTIDE SEQUENCE [LARGE SCALE GENOMIC DNA]</scope>
    <source>
        <strain evidence="1 2">YOKOZUNA-1</strain>
    </source>
</reference>
<dbReference type="EMBL" id="BDGG01000010">
    <property type="protein sequence ID" value="GAV04042.1"/>
    <property type="molecule type" value="Genomic_DNA"/>
</dbReference>
<name>A0A1D1VR53_RAMVA</name>
<gene>
    <name evidence="1" type="primary">RvY_14383-1</name>
    <name evidence="1" type="synonym">RvY_14383.1</name>
    <name evidence="1" type="ORF">RvY_14383</name>
</gene>